<dbReference type="Proteomes" id="UP001596241">
    <property type="component" value="Unassembled WGS sequence"/>
</dbReference>
<accession>A0ABW1FP01</accession>
<dbReference type="SUPFAM" id="SSF50475">
    <property type="entry name" value="FMN-binding split barrel"/>
    <property type="match status" value="1"/>
</dbReference>
<dbReference type="RefSeq" id="WP_345077321.1">
    <property type="nucleotide sequence ID" value="NZ_BAAAWG010000002.1"/>
</dbReference>
<evidence type="ECO:0000256" key="1">
    <source>
        <dbReference type="SAM" id="MobiDB-lite"/>
    </source>
</evidence>
<dbReference type="EMBL" id="JBHSPW010000009">
    <property type="protein sequence ID" value="MFC5894979.1"/>
    <property type="molecule type" value="Genomic_DNA"/>
</dbReference>
<organism evidence="2 3">
    <name type="scientific">Streptomyces ramulosus</name>
    <dbReference type="NCBI Taxonomy" id="47762"/>
    <lineage>
        <taxon>Bacteria</taxon>
        <taxon>Bacillati</taxon>
        <taxon>Actinomycetota</taxon>
        <taxon>Actinomycetes</taxon>
        <taxon>Kitasatosporales</taxon>
        <taxon>Streptomycetaceae</taxon>
        <taxon>Streptomyces</taxon>
    </lineage>
</organism>
<evidence type="ECO:0000313" key="2">
    <source>
        <dbReference type="EMBL" id="MFC5894979.1"/>
    </source>
</evidence>
<dbReference type="InterPro" id="IPR012349">
    <property type="entry name" value="Split_barrel_FMN-bd"/>
</dbReference>
<dbReference type="Gene3D" id="2.30.110.10">
    <property type="entry name" value="Electron Transport, Fmn-binding Protein, Chain A"/>
    <property type="match status" value="1"/>
</dbReference>
<comment type="caution">
    <text evidence="2">The sequence shown here is derived from an EMBL/GenBank/DDBJ whole genome shotgun (WGS) entry which is preliminary data.</text>
</comment>
<feature type="region of interest" description="Disordered" evidence="1">
    <location>
        <begin position="1"/>
        <end position="56"/>
    </location>
</feature>
<feature type="compositionally biased region" description="Gly residues" evidence="1">
    <location>
        <begin position="9"/>
        <end position="29"/>
    </location>
</feature>
<reference evidence="3" key="1">
    <citation type="journal article" date="2019" name="Int. J. Syst. Evol. Microbiol.">
        <title>The Global Catalogue of Microorganisms (GCM) 10K type strain sequencing project: providing services to taxonomists for standard genome sequencing and annotation.</title>
        <authorList>
            <consortium name="The Broad Institute Genomics Platform"/>
            <consortium name="The Broad Institute Genome Sequencing Center for Infectious Disease"/>
            <person name="Wu L."/>
            <person name="Ma J."/>
        </authorList>
    </citation>
    <scope>NUCLEOTIDE SEQUENCE [LARGE SCALE GENOMIC DNA]</scope>
    <source>
        <strain evidence="3">CGMCC 1.15809</strain>
    </source>
</reference>
<protein>
    <submittedName>
        <fullName evidence="2">Pyridoxamine 5'-phosphate oxidase family protein</fullName>
    </submittedName>
</protein>
<keyword evidence="3" id="KW-1185">Reference proteome</keyword>
<proteinExistence type="predicted"/>
<gene>
    <name evidence="2" type="ORF">ACFP3M_19455</name>
</gene>
<evidence type="ECO:0000313" key="3">
    <source>
        <dbReference type="Proteomes" id="UP001596241"/>
    </source>
</evidence>
<sequence>MTTYETDGPTGGAPGGPGGERPGAPGGGRPDAPVGERPGGEGSGPGDGAAAAGAGGCPPEIRQALAAHTTLTLAYADDDGPQACAVLYAPGGDASAPLLYFVTAHSTRHGRALARPGARVAFTAQRDGQEWSGLTGLQGRGGCRELTGAARMAGWNAYTGRFPFVAGDERLRAALERTALWELRPDWLRLIDNGRGFGHKQEWRPRDA</sequence>
<name>A0ABW1FP01_9ACTN</name>